<organism evidence="1 2">
    <name type="scientific">Massilia norwichensis</name>
    <dbReference type="NCBI Taxonomy" id="1442366"/>
    <lineage>
        <taxon>Bacteria</taxon>
        <taxon>Pseudomonadati</taxon>
        <taxon>Pseudomonadota</taxon>
        <taxon>Betaproteobacteria</taxon>
        <taxon>Burkholderiales</taxon>
        <taxon>Oxalobacteraceae</taxon>
        <taxon>Telluria group</taxon>
        <taxon>Massilia</taxon>
    </lineage>
</organism>
<dbReference type="EMBL" id="JANUGX010000011">
    <property type="protein sequence ID" value="MCS0589751.1"/>
    <property type="molecule type" value="Genomic_DNA"/>
</dbReference>
<name>A0ABT2A6E0_9BURK</name>
<reference evidence="1 2" key="1">
    <citation type="submission" date="2022-08" db="EMBL/GenBank/DDBJ databases">
        <title>Reclassification of Massilia species as members of the genera Telluria, Duganella, Pseudoduganella, Mokoshia gen. nov. and Zemynaea gen. nov. using orthogonal and non-orthogonal genome-based approaches.</title>
        <authorList>
            <person name="Bowman J.P."/>
        </authorList>
    </citation>
    <scope>NUCLEOTIDE SEQUENCE [LARGE SCALE GENOMIC DNA]</scope>
    <source>
        <strain evidence="1 2">LMG 28164</strain>
    </source>
</reference>
<dbReference type="RefSeq" id="WP_258845515.1">
    <property type="nucleotide sequence ID" value="NZ_JANUGX010000011.1"/>
</dbReference>
<evidence type="ECO:0000313" key="1">
    <source>
        <dbReference type="EMBL" id="MCS0589751.1"/>
    </source>
</evidence>
<protein>
    <submittedName>
        <fullName evidence="1">CHAP domain-containing protein</fullName>
    </submittedName>
</protein>
<dbReference type="Gene3D" id="3.90.1720.10">
    <property type="entry name" value="endopeptidase domain like (from Nostoc punctiforme)"/>
    <property type="match status" value="1"/>
</dbReference>
<keyword evidence="2" id="KW-1185">Reference proteome</keyword>
<sequence length="126" mass="13973">MPFDTAKFATHLRKHAKAHSQASCAKFVRRALEAGGADTKGHPTPAKLYGPTLERNGFHAITVDDPDKFAFLQGDIVVMEPTKHGNAAGHIAGYDGKVWISDFFQRGFWPGPVYAKEKPSYVVYRR</sequence>
<proteinExistence type="predicted"/>
<accession>A0ABT2A6E0</accession>
<comment type="caution">
    <text evidence="1">The sequence shown here is derived from an EMBL/GenBank/DDBJ whole genome shotgun (WGS) entry which is preliminary data.</text>
</comment>
<dbReference type="Proteomes" id="UP001205560">
    <property type="component" value="Unassembled WGS sequence"/>
</dbReference>
<evidence type="ECO:0000313" key="2">
    <source>
        <dbReference type="Proteomes" id="UP001205560"/>
    </source>
</evidence>
<gene>
    <name evidence="1" type="ORF">NX782_11115</name>
</gene>